<sequence>MSGKGTFTLMVMQLIEIGLFVVGTIQTHVPAQETEMRRDISWGDMSRLRRYPYVSPFGSVFRELADGEIITFPRFWRRDCSPTGSESYLSTMFLSSISCSMTSKTFGMPYSVPARHSDWPHLTTIFDDRHHESQRSVMARYGLIPRSARIFRDRDNKSHARDNCSVHYGTRCAYLQRLPLRHLWDALHVRLTYIGGVFRIHGTHRDVLQGLRSTLWDVDVHMVMRPSRRAPGGVDANTPTWICAAAAGTPSDRAAQFGRVSGGMDAAIPGEASGYYVQYLLLIENTCADEVHYACCYPETSPPAGAPPLASSAVTYTAKRVDDERVMSIPRANQVKKSILQKGLEGRYIARIGDVDYLRQRRAQIFAYHGKAQYLVMYIAGSHDMGLTDEAQRPGAGLDVPTETGQADHAAEHHAVIDARRPLRHCCFPPSWASRAEATRDRLRKQQRSYWPSTRASPRQFSIGKKPSTHRHYRDEIVLCNGMAAMCCAPSPFTGVGSPVTRRTRLPELGFLHPEISADASGKSCAHVERLCSGDVDITRSFPLGRCFVATLSHVFEESEDTNIFSLRGYVERWQHSCIAKLAVFLVHNGFPKIRESAPSSASSSH</sequence>
<feature type="region of interest" description="Disordered" evidence="1">
    <location>
        <begin position="446"/>
        <end position="467"/>
    </location>
</feature>
<dbReference type="RefSeq" id="XP_024342624.1">
    <property type="nucleotide sequence ID" value="XM_024484343.1"/>
</dbReference>
<dbReference type="GeneID" id="36329292"/>
<dbReference type="AlphaFoldDB" id="A0A1X6NBD1"/>
<name>A0A1X6NBD1_9APHY</name>
<evidence type="ECO:0000256" key="1">
    <source>
        <dbReference type="SAM" id="MobiDB-lite"/>
    </source>
</evidence>
<feature type="signal peptide" evidence="2">
    <location>
        <begin position="1"/>
        <end position="26"/>
    </location>
</feature>
<evidence type="ECO:0000256" key="2">
    <source>
        <dbReference type="SAM" id="SignalP"/>
    </source>
</evidence>
<dbReference type="OrthoDB" id="10271417at2759"/>
<proteinExistence type="predicted"/>
<feature type="compositionally biased region" description="Polar residues" evidence="1">
    <location>
        <begin position="448"/>
        <end position="460"/>
    </location>
</feature>
<dbReference type="EMBL" id="KZ110592">
    <property type="protein sequence ID" value="OSX65830.1"/>
    <property type="molecule type" value="Genomic_DNA"/>
</dbReference>
<evidence type="ECO:0000313" key="3">
    <source>
        <dbReference type="EMBL" id="OSX65830.1"/>
    </source>
</evidence>
<accession>A0A1X6NBD1</accession>
<keyword evidence="2" id="KW-0732">Signal</keyword>
<organism evidence="3 4">
    <name type="scientific">Postia placenta MAD-698-R-SB12</name>
    <dbReference type="NCBI Taxonomy" id="670580"/>
    <lineage>
        <taxon>Eukaryota</taxon>
        <taxon>Fungi</taxon>
        <taxon>Dikarya</taxon>
        <taxon>Basidiomycota</taxon>
        <taxon>Agaricomycotina</taxon>
        <taxon>Agaricomycetes</taxon>
        <taxon>Polyporales</taxon>
        <taxon>Adustoporiaceae</taxon>
        <taxon>Rhodonia</taxon>
    </lineage>
</organism>
<protein>
    <submittedName>
        <fullName evidence="3">Uncharacterized protein</fullName>
    </submittedName>
</protein>
<gene>
    <name evidence="3" type="ORF">POSPLADRAFT_1133411</name>
</gene>
<evidence type="ECO:0000313" key="4">
    <source>
        <dbReference type="Proteomes" id="UP000194127"/>
    </source>
</evidence>
<reference evidence="3 4" key="1">
    <citation type="submission" date="2017-04" db="EMBL/GenBank/DDBJ databases">
        <title>Genome Sequence of the Model Brown-Rot Fungus Postia placenta SB12.</title>
        <authorList>
            <consortium name="DOE Joint Genome Institute"/>
            <person name="Gaskell J."/>
            <person name="Kersten P."/>
            <person name="Larrondo L.F."/>
            <person name="Canessa P."/>
            <person name="Martinez D."/>
            <person name="Hibbett D."/>
            <person name="Schmoll M."/>
            <person name="Kubicek C.P."/>
            <person name="Martinez A.T."/>
            <person name="Yadav J."/>
            <person name="Master E."/>
            <person name="Magnuson J.K."/>
            <person name="James T."/>
            <person name="Yaver D."/>
            <person name="Berka R."/>
            <person name="Labutti K."/>
            <person name="Lipzen A."/>
            <person name="Aerts A."/>
            <person name="Barry K."/>
            <person name="Henrissat B."/>
            <person name="Blanchette R."/>
            <person name="Grigoriev I."/>
            <person name="Cullen D."/>
        </authorList>
    </citation>
    <scope>NUCLEOTIDE SEQUENCE [LARGE SCALE GENOMIC DNA]</scope>
    <source>
        <strain evidence="3 4">MAD-698-R-SB12</strain>
    </source>
</reference>
<keyword evidence="4" id="KW-1185">Reference proteome</keyword>
<dbReference type="Proteomes" id="UP000194127">
    <property type="component" value="Unassembled WGS sequence"/>
</dbReference>
<feature type="chain" id="PRO_5010857362" evidence="2">
    <location>
        <begin position="27"/>
        <end position="606"/>
    </location>
</feature>